<keyword evidence="4" id="KW-1185">Reference proteome</keyword>
<evidence type="ECO:0000256" key="2">
    <source>
        <dbReference type="SAM" id="Phobius"/>
    </source>
</evidence>
<keyword evidence="2" id="KW-0472">Membrane</keyword>
<comment type="caution">
    <text evidence="3">The sequence shown here is derived from an EMBL/GenBank/DDBJ whole genome shotgun (WGS) entry which is preliminary data.</text>
</comment>
<gene>
    <name evidence="3" type="ORF">RM698_18470</name>
</gene>
<sequence length="784" mass="81030">MTRDVRERRLLRLWALWCGLLLVAAGGGVPAYGAQPRAAQNPLSVTYVARACHEYGDIAADEAPAATQESLRALGPDADRSRPAAVGTASPPCEPLTGWTFSTGTGITGPTAGTRNLSTVIGPVRQDITTRAATPELDAAGNPTGRTLRGAVTVRLDAAEIAALDANSLWAQGGTPAQPLNDERGAYGFGALRCARDGLGGDNVEHLTIPAGTRHVLCRYDAVASPPGAGTIKVVKHIDGAGRGDFRVDGNLSYADTDDDGTNDFVLSASTGKDAARTFVRGASDIGSAPWTFHEARTPGSGWERVGAPDCVARAADGGRGRSVVRTDAAGGVRVGLVAGETVTCVYTGRRAGGEGLVRTESLGGTGTFALDLEVPPGAPPIRTRPVTTTRPGVPETVVSSRAVVSGTYTAVERKPVPDGRGTWGLTSAVCDGEEMPVTDTGHTWRVAHEVAAGEDPHCLLTHTFTPAGAIAVEKVTRGGTGAFGYGVTPHPVGTRPAEGAPLHGGTATAAKAAPVVRADGRPGPVASGLKVDGGLRYTVREFLPPATDAGHWVLEGVDCGAAQVGPPRPGAFGVEVRLTPEHPRPTCRFSNRYVAAGTPGVTKGTLDVIRTTTDDEKLRPEATRLELSCADGVRDSADIAPSAPGGSLPEHTFDTATTCTVTEPRTGAAANARVVTSASLMVDDGEQRPVRPGDPFEVRPGERTVFRLADAFTAASPLPSLALPPSPRPTRSPLPLAGSSPVELSHTGDDGSWLAPTAGLAFALLLGGGVLLRMAWVRRRRYE</sequence>
<evidence type="ECO:0000313" key="4">
    <source>
        <dbReference type="Proteomes" id="UP001183610"/>
    </source>
</evidence>
<name>A0ABU2R316_9ACTN</name>
<feature type="transmembrane region" description="Helical" evidence="2">
    <location>
        <begin position="754"/>
        <end position="773"/>
    </location>
</feature>
<protein>
    <recommendedName>
        <fullName evidence="5">LPXTG cell wall anchor domain-containing protein</fullName>
    </recommendedName>
</protein>
<accession>A0ABU2R316</accession>
<organism evidence="3 4">
    <name type="scientific">Streptomyces evansiae</name>
    <dbReference type="NCBI Taxonomy" id="3075535"/>
    <lineage>
        <taxon>Bacteria</taxon>
        <taxon>Bacillati</taxon>
        <taxon>Actinomycetota</taxon>
        <taxon>Actinomycetes</taxon>
        <taxon>Kitasatosporales</taxon>
        <taxon>Streptomycetaceae</taxon>
        <taxon>Streptomyces</taxon>
    </lineage>
</organism>
<evidence type="ECO:0000313" key="3">
    <source>
        <dbReference type="EMBL" id="MDT0411025.1"/>
    </source>
</evidence>
<feature type="region of interest" description="Disordered" evidence="1">
    <location>
        <begin position="76"/>
        <end position="117"/>
    </location>
</feature>
<dbReference type="RefSeq" id="WP_010269340.1">
    <property type="nucleotide sequence ID" value="NZ_JAVRET010000042.1"/>
</dbReference>
<feature type="region of interest" description="Disordered" evidence="1">
    <location>
        <begin position="718"/>
        <end position="747"/>
    </location>
</feature>
<keyword evidence="2" id="KW-1133">Transmembrane helix</keyword>
<keyword evidence="2" id="KW-0812">Transmembrane</keyword>
<evidence type="ECO:0000256" key="1">
    <source>
        <dbReference type="SAM" id="MobiDB-lite"/>
    </source>
</evidence>
<reference evidence="4" key="1">
    <citation type="submission" date="2023-07" db="EMBL/GenBank/DDBJ databases">
        <title>30 novel species of actinomycetes from the DSMZ collection.</title>
        <authorList>
            <person name="Nouioui I."/>
        </authorList>
    </citation>
    <scope>NUCLEOTIDE SEQUENCE [LARGE SCALE GENOMIC DNA]</scope>
    <source>
        <strain evidence="4">DSM 41979</strain>
    </source>
</reference>
<feature type="compositionally biased region" description="Low complexity" evidence="1">
    <location>
        <begin position="103"/>
        <end position="114"/>
    </location>
</feature>
<evidence type="ECO:0008006" key="5">
    <source>
        <dbReference type="Google" id="ProtNLM"/>
    </source>
</evidence>
<dbReference type="Proteomes" id="UP001183610">
    <property type="component" value="Unassembled WGS sequence"/>
</dbReference>
<dbReference type="EMBL" id="JAVRET010000042">
    <property type="protein sequence ID" value="MDT0411025.1"/>
    <property type="molecule type" value="Genomic_DNA"/>
</dbReference>
<feature type="compositionally biased region" description="Pro residues" evidence="1">
    <location>
        <begin position="723"/>
        <end position="733"/>
    </location>
</feature>
<proteinExistence type="predicted"/>